<dbReference type="PATRIC" id="fig|1095748.3.peg.107"/>
<comment type="caution">
    <text evidence="1">The sequence shown here is derived from an EMBL/GenBank/DDBJ whole genome shotgun (WGS) entry which is preliminary data.</text>
</comment>
<evidence type="ECO:0000313" key="1">
    <source>
        <dbReference type="EMBL" id="EIG30424.1"/>
    </source>
</evidence>
<accession>I2NX63</accession>
<proteinExistence type="predicted"/>
<gene>
    <name evidence="1" type="ORF">HMPREF1051_1274</name>
</gene>
<dbReference type="EMBL" id="AJMT01000007">
    <property type="protein sequence ID" value="EIG30424.1"/>
    <property type="molecule type" value="Genomic_DNA"/>
</dbReference>
<evidence type="ECO:0000313" key="2">
    <source>
        <dbReference type="Proteomes" id="UP000004473"/>
    </source>
</evidence>
<sequence>MCFNTQPPEGGWRWYRETSGISRSFNTQPPEGGWISGTEKSSFLVGFNTQPPEGGWDVFAGVDDKMEVFQHTAA</sequence>
<name>I2NX63_NEISI</name>
<reference evidence="1 2" key="1">
    <citation type="submission" date="2012-04" db="EMBL/GenBank/DDBJ databases">
        <authorList>
            <person name="Harkins D.M."/>
            <person name="Madupu R."/>
            <person name="Durkin A.S."/>
            <person name="Torralba M."/>
            <person name="Methe B."/>
            <person name="Sutton G.G."/>
            <person name="Nelson K.E."/>
        </authorList>
    </citation>
    <scope>NUCLEOTIDE SEQUENCE [LARGE SCALE GENOMIC DNA]</scope>
    <source>
        <strain evidence="1 2">VK64</strain>
    </source>
</reference>
<dbReference type="Proteomes" id="UP000004473">
    <property type="component" value="Unassembled WGS sequence"/>
</dbReference>
<organism evidence="1 2">
    <name type="scientific">Neisseria sicca VK64</name>
    <dbReference type="NCBI Taxonomy" id="1095748"/>
    <lineage>
        <taxon>Bacteria</taxon>
        <taxon>Pseudomonadati</taxon>
        <taxon>Pseudomonadota</taxon>
        <taxon>Betaproteobacteria</taxon>
        <taxon>Neisseriales</taxon>
        <taxon>Neisseriaceae</taxon>
        <taxon>Neisseria</taxon>
    </lineage>
</organism>
<protein>
    <submittedName>
        <fullName evidence="1">Uncharacterized protein</fullName>
    </submittedName>
</protein>
<dbReference type="AlphaFoldDB" id="I2NX63"/>